<dbReference type="WBParaSite" id="nRc.2.0.1.t09270-RA">
    <property type="protein sequence ID" value="nRc.2.0.1.t09270-RA"/>
    <property type="gene ID" value="nRc.2.0.1.g09270"/>
</dbReference>
<name>A0A915I5Y5_ROMCU</name>
<accession>A0A915I5Y5</accession>
<evidence type="ECO:0000313" key="2">
    <source>
        <dbReference type="WBParaSite" id="nRc.2.0.1.t09270-RA"/>
    </source>
</evidence>
<organism evidence="1 2">
    <name type="scientific">Romanomermis culicivorax</name>
    <name type="common">Nematode worm</name>
    <dbReference type="NCBI Taxonomy" id="13658"/>
    <lineage>
        <taxon>Eukaryota</taxon>
        <taxon>Metazoa</taxon>
        <taxon>Ecdysozoa</taxon>
        <taxon>Nematoda</taxon>
        <taxon>Enoplea</taxon>
        <taxon>Dorylaimia</taxon>
        <taxon>Mermithida</taxon>
        <taxon>Mermithoidea</taxon>
        <taxon>Mermithidae</taxon>
        <taxon>Romanomermis</taxon>
    </lineage>
</organism>
<dbReference type="AlphaFoldDB" id="A0A915I5Y5"/>
<proteinExistence type="predicted"/>
<keyword evidence="1" id="KW-1185">Reference proteome</keyword>
<reference evidence="2" key="1">
    <citation type="submission" date="2022-11" db="UniProtKB">
        <authorList>
            <consortium name="WormBaseParasite"/>
        </authorList>
    </citation>
    <scope>IDENTIFICATION</scope>
</reference>
<evidence type="ECO:0000313" key="1">
    <source>
        <dbReference type="Proteomes" id="UP000887565"/>
    </source>
</evidence>
<dbReference type="Proteomes" id="UP000887565">
    <property type="component" value="Unplaced"/>
</dbReference>
<sequence length="96" mass="11266">MAWAQNDFFQVKGAVPEFLKFNVQCAAFWKEEKDMVQKRSTRKKLKSAAVLYIPLCYKVQERSQWWKSPIKLNDYDATTGWTTKKNCANAHEADMK</sequence>
<protein>
    <submittedName>
        <fullName evidence="2">Uncharacterized protein</fullName>
    </submittedName>
</protein>